<feature type="transmembrane region" description="Helical" evidence="1">
    <location>
        <begin position="38"/>
        <end position="57"/>
    </location>
</feature>
<gene>
    <name evidence="2" type="ORF">B1N52_15440</name>
</gene>
<dbReference type="AlphaFoldDB" id="A0A7U7QUE3"/>
<keyword evidence="1" id="KW-0472">Membrane</keyword>
<dbReference type="EMBL" id="AABBAW010000013">
    <property type="protein sequence ID" value="EAG2516524.1"/>
    <property type="molecule type" value="Genomic_DNA"/>
</dbReference>
<feature type="transmembrane region" description="Helical" evidence="1">
    <location>
        <begin position="12"/>
        <end position="32"/>
    </location>
</feature>
<proteinExistence type="predicted"/>
<dbReference type="Proteomes" id="UP000525850">
    <property type="component" value="Unassembled WGS sequence"/>
</dbReference>
<evidence type="ECO:0000313" key="3">
    <source>
        <dbReference type="Proteomes" id="UP000525850"/>
    </source>
</evidence>
<accession>A0A7U7QUE3</accession>
<evidence type="ECO:0000313" key="2">
    <source>
        <dbReference type="EMBL" id="EAG2516524.1"/>
    </source>
</evidence>
<organism evidence="2 3">
    <name type="scientific">Listeria monocytogenes</name>
    <dbReference type="NCBI Taxonomy" id="1639"/>
    <lineage>
        <taxon>Bacteria</taxon>
        <taxon>Bacillati</taxon>
        <taxon>Bacillota</taxon>
        <taxon>Bacilli</taxon>
        <taxon>Bacillales</taxon>
        <taxon>Listeriaceae</taxon>
        <taxon>Listeria</taxon>
    </lineage>
</organism>
<evidence type="ECO:0000256" key="1">
    <source>
        <dbReference type="SAM" id="Phobius"/>
    </source>
</evidence>
<name>A0A7U7QUE3_LISMN</name>
<reference evidence="2 3" key="1">
    <citation type="submission" date="2018-06" db="EMBL/GenBank/DDBJ databases">
        <authorList>
            <consortium name="GenomeTrakr: Next Generation Sequencing Network for Food Pathogen Tracability"/>
        </authorList>
    </citation>
    <scope>NUCLEOTIDE SEQUENCE [LARGE SCALE GENOMIC DNA]</scope>
    <source>
        <strain evidence="2 3">FDA960927-006-004</strain>
    </source>
</reference>
<keyword evidence="1" id="KW-0812">Transmembrane</keyword>
<dbReference type="RefSeq" id="WP_029485742.1">
    <property type="nucleotide sequence ID" value="NZ_JOWR01000002.1"/>
</dbReference>
<sequence length="129" mass="15635">MKKLFANEKIDLLYSIILVLIWIIFLLISKLLHFHSEWVNSFIGVFVIACFNLPTILRRKKQYKKIDELRKVLNLSIKEVREIADIGRYDLSDWNWDKAYISQKKLYLLEDTLEKMYVKQFGKEFEMRK</sequence>
<comment type="caution">
    <text evidence="2">The sequence shown here is derived from an EMBL/GenBank/DDBJ whole genome shotgun (WGS) entry which is preliminary data.</text>
</comment>
<protein>
    <submittedName>
        <fullName evidence="2">Uncharacterized protein</fullName>
    </submittedName>
</protein>
<keyword evidence="1" id="KW-1133">Transmembrane helix</keyword>